<dbReference type="InterPro" id="IPR015422">
    <property type="entry name" value="PyrdxlP-dep_Trfase_small"/>
</dbReference>
<feature type="binding site" evidence="12">
    <location>
        <position position="179"/>
    </location>
    <ligand>
        <name>pyridoxal 5'-phosphate</name>
        <dbReference type="ChEBI" id="CHEBI:597326"/>
    </ligand>
</feature>
<dbReference type="PROSITE" id="PS00595">
    <property type="entry name" value="AA_TRANSFER_CLASS_5"/>
    <property type="match status" value="1"/>
</dbReference>
<dbReference type="GO" id="GO:0006564">
    <property type="term" value="P:L-serine biosynthetic process"/>
    <property type="evidence" value="ECO:0007669"/>
    <property type="project" value="UniProtKB-UniRule"/>
</dbReference>
<feature type="binding site" evidence="12">
    <location>
        <position position="155"/>
    </location>
    <ligand>
        <name>pyridoxal 5'-phosphate</name>
        <dbReference type="ChEBI" id="CHEBI:597326"/>
    </ligand>
</feature>
<gene>
    <name evidence="12" type="primary">serC</name>
    <name evidence="14" type="ORF">HNQ51_001420</name>
</gene>
<dbReference type="OrthoDB" id="9809412at2"/>
<dbReference type="SUPFAM" id="SSF53383">
    <property type="entry name" value="PLP-dependent transferases"/>
    <property type="match status" value="1"/>
</dbReference>
<sequence length="375" mass="40710">MAHASTRPYNFSAGPACLPLPVLEQAAAEMCDWQGSGMGVMEMSHRGPQFGAILAQAERDLRALAGVPDEFAILFMQGGALAANALIPLNLAHRGRVDVAVTGSWSAKSADEAARYALVQRVVDTRAEGYLDIPAPDSWALRDDVDYVHLCSNETIDGVEFQDLPNLRALGCEAPLVVDCSSNQLSRRFDWSRIGLAFGGAQKNIGPAGLTLVYVRRDLLQPALAACPTAFSLERVARENSMFNTPPTYAIYIAGLVFAWGLQFRWNGLQGLEALEAHNRDKAALLYAALDDSNLFENRVSSAVRSRMNIPFFLREPGLTDTFLAQAAQATPVGLLQLKGHKSKGGCRASLYNAMPLAGVQALVDFMQDFERRHG</sequence>
<evidence type="ECO:0000256" key="5">
    <source>
        <dbReference type="ARBA" id="ARBA00022605"/>
    </source>
</evidence>
<feature type="binding site" evidence="12">
    <location>
        <begin position="244"/>
        <end position="245"/>
    </location>
    <ligand>
        <name>pyridoxal 5'-phosphate</name>
        <dbReference type="ChEBI" id="CHEBI:597326"/>
    </ligand>
</feature>
<proteinExistence type="inferred from homology"/>
<evidence type="ECO:0000256" key="8">
    <source>
        <dbReference type="ARBA" id="ARBA00023096"/>
    </source>
</evidence>
<keyword evidence="8 12" id="KW-0664">Pyridoxine biosynthesis</keyword>
<evidence type="ECO:0000313" key="14">
    <source>
        <dbReference type="EMBL" id="MBB5204127.1"/>
    </source>
</evidence>
<keyword evidence="12" id="KW-0963">Cytoplasm</keyword>
<keyword evidence="15" id="KW-1185">Reference proteome</keyword>
<reference evidence="14 15" key="1">
    <citation type="submission" date="2020-08" db="EMBL/GenBank/DDBJ databases">
        <title>Genomic Encyclopedia of Type Strains, Phase IV (KMG-IV): sequencing the most valuable type-strain genomes for metagenomic binning, comparative biology and taxonomic classification.</title>
        <authorList>
            <person name="Goeker M."/>
        </authorList>
    </citation>
    <scope>NUCLEOTIDE SEQUENCE [LARGE SCALE GENOMIC DNA]</scope>
    <source>
        <strain evidence="14 15">DSM 23958</strain>
    </source>
</reference>
<evidence type="ECO:0000256" key="1">
    <source>
        <dbReference type="ARBA" id="ARBA00004915"/>
    </source>
</evidence>
<dbReference type="PIRSF" id="PIRSF000525">
    <property type="entry name" value="SerC"/>
    <property type="match status" value="1"/>
</dbReference>
<dbReference type="GO" id="GO:0004648">
    <property type="term" value="F:O-phospho-L-serine:2-oxoglutarate aminotransferase activity"/>
    <property type="evidence" value="ECO:0007669"/>
    <property type="project" value="UniProtKB-UniRule"/>
</dbReference>
<comment type="caution">
    <text evidence="14">The sequence shown here is derived from an EMBL/GenBank/DDBJ whole genome shotgun (WGS) entry which is preliminary data.</text>
</comment>
<dbReference type="GO" id="GO:0005737">
    <property type="term" value="C:cytoplasm"/>
    <property type="evidence" value="ECO:0007669"/>
    <property type="project" value="UniProtKB-SubCell"/>
</dbReference>
<comment type="subcellular location">
    <subcellularLocation>
        <location evidence="12">Cytoplasm</location>
    </subcellularLocation>
</comment>
<evidence type="ECO:0000256" key="3">
    <source>
        <dbReference type="ARBA" id="ARBA00006904"/>
    </source>
</evidence>
<comment type="catalytic activity">
    <reaction evidence="10 12">
        <text>4-(phosphooxy)-L-threonine + 2-oxoglutarate = (R)-3-hydroxy-2-oxo-4-phosphooxybutanoate + L-glutamate</text>
        <dbReference type="Rhea" id="RHEA:16573"/>
        <dbReference type="ChEBI" id="CHEBI:16810"/>
        <dbReference type="ChEBI" id="CHEBI:29985"/>
        <dbReference type="ChEBI" id="CHEBI:58452"/>
        <dbReference type="ChEBI" id="CHEBI:58538"/>
        <dbReference type="EC" id="2.6.1.52"/>
    </reaction>
</comment>
<dbReference type="InterPro" id="IPR022278">
    <property type="entry name" value="Pser_aminoTfrase"/>
</dbReference>
<dbReference type="Pfam" id="PF00266">
    <property type="entry name" value="Aminotran_5"/>
    <property type="match status" value="1"/>
</dbReference>
<dbReference type="InterPro" id="IPR000192">
    <property type="entry name" value="Aminotrans_V_dom"/>
</dbReference>
<accession>A0A840RZB9</accession>
<dbReference type="InterPro" id="IPR015424">
    <property type="entry name" value="PyrdxlP-dep_Trfase"/>
</dbReference>
<feature type="binding site" evidence="12">
    <location>
        <position position="105"/>
    </location>
    <ligand>
        <name>pyridoxal 5'-phosphate</name>
        <dbReference type="ChEBI" id="CHEBI:597326"/>
    </ligand>
</feature>
<name>A0A840RZB9_9BURK</name>
<organism evidence="14 15">
    <name type="scientific">Inhella inkyongensis</name>
    <dbReference type="NCBI Taxonomy" id="392593"/>
    <lineage>
        <taxon>Bacteria</taxon>
        <taxon>Pseudomonadati</taxon>
        <taxon>Pseudomonadota</taxon>
        <taxon>Betaproteobacteria</taxon>
        <taxon>Burkholderiales</taxon>
        <taxon>Sphaerotilaceae</taxon>
        <taxon>Inhella</taxon>
    </lineage>
</organism>
<evidence type="ECO:0000259" key="13">
    <source>
        <dbReference type="Pfam" id="PF00266"/>
    </source>
</evidence>
<comment type="catalytic activity">
    <reaction evidence="11 12">
        <text>O-phospho-L-serine + 2-oxoglutarate = 3-phosphooxypyruvate + L-glutamate</text>
        <dbReference type="Rhea" id="RHEA:14329"/>
        <dbReference type="ChEBI" id="CHEBI:16810"/>
        <dbReference type="ChEBI" id="CHEBI:18110"/>
        <dbReference type="ChEBI" id="CHEBI:29985"/>
        <dbReference type="ChEBI" id="CHEBI:57524"/>
        <dbReference type="EC" id="2.6.1.52"/>
    </reaction>
</comment>
<dbReference type="FunFam" id="3.40.640.10:FF:000010">
    <property type="entry name" value="Phosphoserine aminotransferase"/>
    <property type="match status" value="1"/>
</dbReference>
<keyword evidence="5 12" id="KW-0028">Amino-acid biosynthesis</keyword>
<keyword evidence="7 12" id="KW-0663">Pyridoxal phosphate</keyword>
<dbReference type="AlphaFoldDB" id="A0A840RZB9"/>
<dbReference type="Proteomes" id="UP000554837">
    <property type="component" value="Unassembled WGS sequence"/>
</dbReference>
<dbReference type="FunFam" id="3.90.1150.10:FF:000006">
    <property type="entry name" value="Phosphoserine aminotransferase"/>
    <property type="match status" value="1"/>
</dbReference>
<dbReference type="HAMAP" id="MF_00160">
    <property type="entry name" value="SerC_aminotrans_5"/>
    <property type="match status" value="1"/>
</dbReference>
<comment type="function">
    <text evidence="12">Catalyzes the reversible conversion of 3-phosphohydroxypyruvate to phosphoserine and of 3-hydroxy-2-oxo-4-phosphonooxybutanoate to phosphohydroxythreonine.</text>
</comment>
<feature type="domain" description="Aminotransferase class V" evidence="13">
    <location>
        <begin position="9"/>
        <end position="363"/>
    </location>
</feature>
<evidence type="ECO:0000313" key="15">
    <source>
        <dbReference type="Proteomes" id="UP000554837"/>
    </source>
</evidence>
<evidence type="ECO:0000256" key="10">
    <source>
        <dbReference type="ARBA" id="ARBA00047630"/>
    </source>
</evidence>
<comment type="pathway">
    <text evidence="2 12">Amino-acid biosynthesis; L-serine biosynthesis; L-serine from 3-phospho-D-glycerate: step 2/3.</text>
</comment>
<keyword evidence="4 12" id="KW-0032">Aminotransferase</keyword>
<keyword evidence="9 12" id="KW-0718">Serine biosynthesis</keyword>
<evidence type="ECO:0000256" key="7">
    <source>
        <dbReference type="ARBA" id="ARBA00022898"/>
    </source>
</evidence>
<dbReference type="NCBIfam" id="NF003764">
    <property type="entry name" value="PRK05355.1"/>
    <property type="match status" value="1"/>
</dbReference>
<comment type="similarity">
    <text evidence="3 12">Belongs to the class-V pyridoxal-phosphate-dependent aminotransferase family. SerC subfamily.</text>
</comment>
<evidence type="ECO:0000256" key="2">
    <source>
        <dbReference type="ARBA" id="ARBA00005099"/>
    </source>
</evidence>
<evidence type="ECO:0000256" key="11">
    <source>
        <dbReference type="ARBA" id="ARBA00049007"/>
    </source>
</evidence>
<evidence type="ECO:0000256" key="9">
    <source>
        <dbReference type="ARBA" id="ARBA00023299"/>
    </source>
</evidence>
<dbReference type="UniPathway" id="UPA00135">
    <property type="reaction ID" value="UER00197"/>
</dbReference>
<comment type="cofactor">
    <cofactor evidence="12">
        <name>pyridoxal 5'-phosphate</name>
        <dbReference type="ChEBI" id="CHEBI:597326"/>
    </cofactor>
    <text evidence="12">Binds 1 pyridoxal phosphate per subunit.</text>
</comment>
<evidence type="ECO:0000256" key="12">
    <source>
        <dbReference type="HAMAP-Rule" id="MF_00160"/>
    </source>
</evidence>
<feature type="binding site" evidence="12">
    <location>
        <position position="202"/>
    </location>
    <ligand>
        <name>pyridoxal 5'-phosphate</name>
        <dbReference type="ChEBI" id="CHEBI:597326"/>
    </ligand>
</feature>
<dbReference type="UniPathway" id="UPA00244">
    <property type="reaction ID" value="UER00311"/>
</dbReference>
<comment type="caution">
    <text evidence="12">Lacks conserved residue(s) required for the propagation of feature annotation.</text>
</comment>
<dbReference type="PANTHER" id="PTHR43247:SF1">
    <property type="entry name" value="PHOSPHOSERINE AMINOTRANSFERASE"/>
    <property type="match status" value="1"/>
</dbReference>
<dbReference type="EMBL" id="JACHHO010000001">
    <property type="protein sequence ID" value="MBB5204127.1"/>
    <property type="molecule type" value="Genomic_DNA"/>
</dbReference>
<dbReference type="GO" id="GO:0008615">
    <property type="term" value="P:pyridoxine biosynthetic process"/>
    <property type="evidence" value="ECO:0007669"/>
    <property type="project" value="UniProtKB-UniRule"/>
</dbReference>
<dbReference type="Gene3D" id="3.40.640.10">
    <property type="entry name" value="Type I PLP-dependent aspartate aminotransferase-like (Major domain)"/>
    <property type="match status" value="1"/>
</dbReference>
<comment type="pathway">
    <text evidence="1 12">Cofactor biosynthesis; pyridoxine 5'-phosphate biosynthesis; pyridoxine 5'-phosphate from D-erythrose 4-phosphate: step 3/5.</text>
</comment>
<keyword evidence="6 12" id="KW-0808">Transferase</keyword>
<feature type="modified residue" description="N6-(pyridoxal phosphate)lysine" evidence="12">
    <location>
        <position position="203"/>
    </location>
</feature>
<feature type="binding site" evidence="12">
    <location>
        <position position="46"/>
    </location>
    <ligand>
        <name>L-glutamate</name>
        <dbReference type="ChEBI" id="CHEBI:29985"/>
    </ligand>
</feature>
<dbReference type="PANTHER" id="PTHR43247">
    <property type="entry name" value="PHOSPHOSERINE AMINOTRANSFERASE"/>
    <property type="match status" value="1"/>
</dbReference>
<dbReference type="InterPro" id="IPR020578">
    <property type="entry name" value="Aminotrans_V_PyrdxlP_BS"/>
</dbReference>
<dbReference type="GO" id="GO:0030170">
    <property type="term" value="F:pyridoxal phosphate binding"/>
    <property type="evidence" value="ECO:0007669"/>
    <property type="project" value="UniProtKB-UniRule"/>
</dbReference>
<comment type="subunit">
    <text evidence="12">Homodimer.</text>
</comment>
<dbReference type="InterPro" id="IPR015421">
    <property type="entry name" value="PyrdxlP-dep_Trfase_major"/>
</dbReference>
<dbReference type="RefSeq" id="WP_138856878.1">
    <property type="nucleotide sequence ID" value="NZ_CP040709.1"/>
</dbReference>
<dbReference type="Gene3D" id="3.90.1150.10">
    <property type="entry name" value="Aspartate Aminotransferase, domain 1"/>
    <property type="match status" value="1"/>
</dbReference>
<evidence type="ECO:0000256" key="6">
    <source>
        <dbReference type="ARBA" id="ARBA00022679"/>
    </source>
</evidence>
<dbReference type="EC" id="2.6.1.52" evidence="12"/>
<evidence type="ECO:0000256" key="4">
    <source>
        <dbReference type="ARBA" id="ARBA00022576"/>
    </source>
</evidence>
<protein>
    <recommendedName>
        <fullName evidence="12">Phosphoserine aminotransferase</fullName>
        <ecNumber evidence="12">2.6.1.52</ecNumber>
    </recommendedName>
    <alternativeName>
        <fullName evidence="12">Phosphohydroxythreonine aminotransferase</fullName>
        <shortName evidence="12">PSAT</shortName>
    </alternativeName>
</protein>